<sequence length="578" mass="67477">KPGNLLKHLRKHKTTSLIWINQYEHFKEEKKETKQQIDRTHIRLAKFFIRRNIALEALNDVDLRAILDKKIGKFSFTQRILPKLMNFLKTKITEQLQRAVNVSLIVDMWSNNEKEEYLAVAVSTIKKNFEKELFVIGIVRMEGRQRAEEVKSSVELIVNKFEFDKKKISAVVVDEGSNILRLFKPVDSEEYYYITESEADDEEADETNELGGNLENVTEVETIVLETFEFENYIQSELKKVEFYEPDETFVDYTEYEHGAQLIKDLKICLGSDKIPRFNCSAHKLNLVVRKSIESNRHVSKDYQDLQVQLKKDFIEKKIQGVFFGEHRCPVSQREIESYLQILLPIYVITNDIQLIFSNITSIVPYILTLVYGNLDRMVLNEYSQDQFRKSIIRNIITKFDYELNSPIYLAAAVLNVGAVKAWSTRSYYKPYFEKGQKERANFQADSHINSHTNHRNNSQTNHQNNSQTYHQNSSQTNSQINSQTNNQNNSLTNSQIIGQTNHQNSSQTNSQINSQTNHQNNNLFNQNLIQRYADRVGVISKLTRSQLRSVDDNDCDDVELLNKKYNTEIDRLKILLR</sequence>
<organism evidence="2 3">
    <name type="scientific">Brachionus plicatilis</name>
    <name type="common">Marine rotifer</name>
    <name type="synonym">Brachionus muelleri</name>
    <dbReference type="NCBI Taxonomy" id="10195"/>
    <lineage>
        <taxon>Eukaryota</taxon>
        <taxon>Metazoa</taxon>
        <taxon>Spiralia</taxon>
        <taxon>Gnathifera</taxon>
        <taxon>Rotifera</taxon>
        <taxon>Eurotatoria</taxon>
        <taxon>Monogononta</taxon>
        <taxon>Pseudotrocha</taxon>
        <taxon>Ploima</taxon>
        <taxon>Brachionidae</taxon>
        <taxon>Brachionus</taxon>
    </lineage>
</organism>
<evidence type="ECO:0000256" key="1">
    <source>
        <dbReference type="SAM" id="MobiDB-lite"/>
    </source>
</evidence>
<feature type="compositionally biased region" description="Low complexity" evidence="1">
    <location>
        <begin position="450"/>
        <end position="493"/>
    </location>
</feature>
<gene>
    <name evidence="2" type="ORF">BpHYR1_050539</name>
</gene>
<keyword evidence="3" id="KW-1185">Reference proteome</keyword>
<proteinExistence type="predicted"/>
<feature type="region of interest" description="Disordered" evidence="1">
    <location>
        <begin position="449"/>
        <end position="493"/>
    </location>
</feature>
<feature type="non-terminal residue" evidence="2">
    <location>
        <position position="578"/>
    </location>
</feature>
<accession>A0A3M7P4Q5</accession>
<protein>
    <submittedName>
        <fullName evidence="2">Zinc finger BED domain-containing 1</fullName>
    </submittedName>
</protein>
<evidence type="ECO:0000313" key="3">
    <source>
        <dbReference type="Proteomes" id="UP000276133"/>
    </source>
</evidence>
<evidence type="ECO:0000313" key="2">
    <source>
        <dbReference type="EMBL" id="RMZ94056.1"/>
    </source>
</evidence>
<name>A0A3M7P4Q5_BRAPC</name>
<dbReference type="Proteomes" id="UP000276133">
    <property type="component" value="Unassembled WGS sequence"/>
</dbReference>
<dbReference type="SUPFAM" id="SSF53098">
    <property type="entry name" value="Ribonuclease H-like"/>
    <property type="match status" value="1"/>
</dbReference>
<dbReference type="InterPro" id="IPR012337">
    <property type="entry name" value="RNaseH-like_sf"/>
</dbReference>
<dbReference type="AlphaFoldDB" id="A0A3M7P4Q5"/>
<feature type="non-terminal residue" evidence="2">
    <location>
        <position position="1"/>
    </location>
</feature>
<reference evidence="2 3" key="1">
    <citation type="journal article" date="2018" name="Sci. Rep.">
        <title>Genomic signatures of local adaptation to the degree of environmental predictability in rotifers.</title>
        <authorList>
            <person name="Franch-Gras L."/>
            <person name="Hahn C."/>
            <person name="Garcia-Roger E.M."/>
            <person name="Carmona M.J."/>
            <person name="Serra M."/>
            <person name="Gomez A."/>
        </authorList>
    </citation>
    <scope>NUCLEOTIDE SEQUENCE [LARGE SCALE GENOMIC DNA]</scope>
    <source>
        <strain evidence="2">HYR1</strain>
    </source>
</reference>
<dbReference type="PANTHER" id="PTHR47501">
    <property type="entry name" value="TRANSPOSASE-RELATED"/>
    <property type="match status" value="1"/>
</dbReference>
<dbReference type="EMBL" id="REGN01013338">
    <property type="protein sequence ID" value="RMZ94056.1"/>
    <property type="molecule type" value="Genomic_DNA"/>
</dbReference>
<comment type="caution">
    <text evidence="2">The sequence shown here is derived from an EMBL/GenBank/DDBJ whole genome shotgun (WGS) entry which is preliminary data.</text>
</comment>